<dbReference type="PROSITE" id="PS00893">
    <property type="entry name" value="NUDIX_BOX"/>
    <property type="match status" value="1"/>
</dbReference>
<dbReference type="PANTHER" id="PTHR43046">
    <property type="entry name" value="GDP-MANNOSE MANNOSYL HYDROLASE"/>
    <property type="match status" value="1"/>
</dbReference>
<comment type="cofactor">
    <cofactor evidence="1">
        <name>Mg(2+)</name>
        <dbReference type="ChEBI" id="CHEBI:18420"/>
    </cofactor>
</comment>
<dbReference type="InterPro" id="IPR000086">
    <property type="entry name" value="NUDIX_hydrolase_dom"/>
</dbReference>
<comment type="caution">
    <text evidence="5">The sequence shown here is derived from an EMBL/GenBank/DDBJ whole genome shotgun (WGS) entry which is preliminary data.</text>
</comment>
<feature type="domain" description="Nudix hydrolase" evidence="4">
    <location>
        <begin position="27"/>
        <end position="152"/>
    </location>
</feature>
<dbReference type="InterPro" id="IPR020084">
    <property type="entry name" value="NUDIX_hydrolase_CS"/>
</dbReference>
<dbReference type="PANTHER" id="PTHR43046:SF16">
    <property type="entry name" value="ADP-RIBOSE PYROPHOSPHATASE YJHB-RELATED"/>
    <property type="match status" value="1"/>
</dbReference>
<dbReference type="PROSITE" id="PS51462">
    <property type="entry name" value="NUDIX"/>
    <property type="match status" value="1"/>
</dbReference>
<evidence type="ECO:0000256" key="3">
    <source>
        <dbReference type="SAM" id="MobiDB-lite"/>
    </source>
</evidence>
<evidence type="ECO:0000313" key="5">
    <source>
        <dbReference type="EMBL" id="GAA1972274.1"/>
    </source>
</evidence>
<dbReference type="RefSeq" id="WP_344658076.1">
    <property type="nucleotide sequence ID" value="NZ_BAAAQM010000018.1"/>
</dbReference>
<feature type="compositionally biased region" description="Basic and acidic residues" evidence="3">
    <location>
        <begin position="163"/>
        <end position="180"/>
    </location>
</feature>
<evidence type="ECO:0000256" key="1">
    <source>
        <dbReference type="ARBA" id="ARBA00001946"/>
    </source>
</evidence>
<organism evidence="5 6">
    <name type="scientific">Catenulispora subtropica</name>
    <dbReference type="NCBI Taxonomy" id="450798"/>
    <lineage>
        <taxon>Bacteria</taxon>
        <taxon>Bacillati</taxon>
        <taxon>Actinomycetota</taxon>
        <taxon>Actinomycetes</taxon>
        <taxon>Catenulisporales</taxon>
        <taxon>Catenulisporaceae</taxon>
        <taxon>Catenulispora</taxon>
    </lineage>
</organism>
<dbReference type="Pfam" id="PF00293">
    <property type="entry name" value="NUDIX"/>
    <property type="match status" value="1"/>
</dbReference>
<evidence type="ECO:0000313" key="6">
    <source>
        <dbReference type="Proteomes" id="UP001499854"/>
    </source>
</evidence>
<dbReference type="InterPro" id="IPR015797">
    <property type="entry name" value="NUDIX_hydrolase-like_dom_sf"/>
</dbReference>
<gene>
    <name evidence="5" type="ORF">GCM10009838_34760</name>
</gene>
<feature type="region of interest" description="Disordered" evidence="3">
    <location>
        <begin position="163"/>
        <end position="186"/>
    </location>
</feature>
<evidence type="ECO:0000259" key="4">
    <source>
        <dbReference type="PROSITE" id="PS51462"/>
    </source>
</evidence>
<dbReference type="Proteomes" id="UP001499854">
    <property type="component" value="Unassembled WGS sequence"/>
</dbReference>
<evidence type="ECO:0000256" key="2">
    <source>
        <dbReference type="ARBA" id="ARBA00022801"/>
    </source>
</evidence>
<dbReference type="SUPFAM" id="SSF55811">
    <property type="entry name" value="Nudix"/>
    <property type="match status" value="1"/>
</dbReference>
<dbReference type="EMBL" id="BAAAQM010000018">
    <property type="protein sequence ID" value="GAA1972274.1"/>
    <property type="molecule type" value="Genomic_DNA"/>
</dbReference>
<proteinExistence type="predicted"/>
<name>A0ABN2RPC4_9ACTN</name>
<accession>A0ABN2RPC4</accession>
<keyword evidence="6" id="KW-1185">Reference proteome</keyword>
<dbReference type="Gene3D" id="3.90.79.10">
    <property type="entry name" value="Nucleoside Triphosphate Pyrophosphohydrolase"/>
    <property type="match status" value="1"/>
</dbReference>
<protein>
    <recommendedName>
        <fullName evidence="4">Nudix hydrolase domain-containing protein</fullName>
    </recommendedName>
</protein>
<sequence length="186" mass="21089">MREKIWTFIGRHAGGVQWRILWATQPKFIVGVSGLVRDEHGQVLLIKGRMWKPSRPWGLVTGYAKGGETWDQTIVREAREETGYEVKTRSEPVALVTGFKLRAEVVFLGEFVGGIYIPDPKEVLDAGFFDIDALPDGLLPSHRKLIEQHRYWFEGDSVERAHTEREIDRDHGAEAGDPRPADTVPD</sequence>
<keyword evidence="2" id="KW-0378">Hydrolase</keyword>
<reference evidence="5 6" key="1">
    <citation type="journal article" date="2019" name="Int. J. Syst. Evol. Microbiol.">
        <title>The Global Catalogue of Microorganisms (GCM) 10K type strain sequencing project: providing services to taxonomists for standard genome sequencing and annotation.</title>
        <authorList>
            <consortium name="The Broad Institute Genomics Platform"/>
            <consortium name="The Broad Institute Genome Sequencing Center for Infectious Disease"/>
            <person name="Wu L."/>
            <person name="Ma J."/>
        </authorList>
    </citation>
    <scope>NUCLEOTIDE SEQUENCE [LARGE SCALE GENOMIC DNA]</scope>
    <source>
        <strain evidence="5 6">JCM 16013</strain>
    </source>
</reference>